<evidence type="ECO:0000313" key="3">
    <source>
        <dbReference type="Proteomes" id="UP000239563"/>
    </source>
</evidence>
<evidence type="ECO:0000313" key="2">
    <source>
        <dbReference type="EMBL" id="SJX66658.1"/>
    </source>
</evidence>
<dbReference type="EMBL" id="LT795076">
    <property type="protein sequence ID" value="SJX66658.1"/>
    <property type="molecule type" value="Genomic_DNA"/>
</dbReference>
<gene>
    <name evidence="2" type="ORF">SRS1_16877</name>
</gene>
<keyword evidence="1" id="KW-0732">Signal</keyword>
<proteinExistence type="predicted"/>
<protein>
    <recommendedName>
        <fullName evidence="4">AB hydrolase-1 domain-containing protein</fullName>
    </recommendedName>
</protein>
<evidence type="ECO:0008006" key="4">
    <source>
        <dbReference type="Google" id="ProtNLM"/>
    </source>
</evidence>
<feature type="signal peptide" evidence="1">
    <location>
        <begin position="1"/>
        <end position="20"/>
    </location>
</feature>
<organism evidence="2 3">
    <name type="scientific">Sporisorium reilianum f. sp. reilianum</name>
    <dbReference type="NCBI Taxonomy" id="72559"/>
    <lineage>
        <taxon>Eukaryota</taxon>
        <taxon>Fungi</taxon>
        <taxon>Dikarya</taxon>
        <taxon>Basidiomycota</taxon>
        <taxon>Ustilaginomycotina</taxon>
        <taxon>Ustilaginomycetes</taxon>
        <taxon>Ustilaginales</taxon>
        <taxon>Ustilaginaceae</taxon>
        <taxon>Sporisorium</taxon>
    </lineage>
</organism>
<dbReference type="SUPFAM" id="SSF53474">
    <property type="entry name" value="alpha/beta-Hydrolases"/>
    <property type="match status" value="1"/>
</dbReference>
<dbReference type="Proteomes" id="UP000239563">
    <property type="component" value="Chromosome XXIII"/>
</dbReference>
<evidence type="ECO:0000256" key="1">
    <source>
        <dbReference type="SAM" id="SignalP"/>
    </source>
</evidence>
<dbReference type="Gene3D" id="3.40.50.1820">
    <property type="entry name" value="alpha/beta hydrolase"/>
    <property type="match status" value="1"/>
</dbReference>
<dbReference type="PANTHER" id="PTHR35560">
    <property type="entry name" value="BLL0132 PROTEIN"/>
    <property type="match status" value="1"/>
</dbReference>
<accession>A0A2N8UP91</accession>
<name>A0A2N8UP91_9BASI</name>
<sequence>MVRLTVFMVFSALLWSVASALPQAVVELNPSANLVPALEAYTNGSPSDPLDARKTLPAPPTGATLIQYKGCRTTDYTVPMFVNKNYPVTGSSDASVAWIVQHGSGRNFDGYFKSLYNIVGDEGIIISPNFYASNDTGGKAKWYQPKQNLAWNINDWNNGADAVAPADVPPCSSFDVYDSLVELLADRTKFPNLRTVYAVGHSSGASMLAKYGMLKPFTNFRFVLANSPSMPYFTDARPDAPTNCGNFTYWGYGFGGPLPRYVSLHNPGPLAAFYSWIAQDITLMTADLDTYKADPAGDQTCPVQAQGGHNRRDRGYAWWAYLNLLGGTTTDVSKFYGYDSLVRQGVKSLNPPKFGARYCVVDGVGHNNTAMFASECGRAAITGAATLPPGPGPIRPE</sequence>
<feature type="chain" id="PRO_5014789603" description="AB hydrolase-1 domain-containing protein" evidence="1">
    <location>
        <begin position="21"/>
        <end position="397"/>
    </location>
</feature>
<reference evidence="2 3" key="1">
    <citation type="submission" date="2017-02" db="EMBL/GenBank/DDBJ databases">
        <authorList>
            <person name="Peterson S.W."/>
        </authorList>
    </citation>
    <scope>NUCLEOTIDE SEQUENCE [LARGE SCALE GENOMIC DNA]</scope>
    <source>
        <strain evidence="2 3">SRS1_H2-8</strain>
    </source>
</reference>
<dbReference type="AlphaFoldDB" id="A0A2N8UP91"/>
<dbReference type="InterPro" id="IPR029058">
    <property type="entry name" value="AB_hydrolase_fold"/>
</dbReference>
<dbReference type="PANTHER" id="PTHR35560:SF3">
    <property type="entry name" value="PEPTIDASE S9 PROLYL OLIGOPEPTIDASE CATALYTIC DOMAIN-CONTAINING PROTEIN"/>
    <property type="match status" value="1"/>
</dbReference>